<name>A0A382TAY6_9ZZZZ</name>
<accession>A0A382TAY6</accession>
<feature type="non-terminal residue" evidence="2">
    <location>
        <position position="245"/>
    </location>
</feature>
<dbReference type="InterPro" id="IPR029903">
    <property type="entry name" value="RmlD-like-bd"/>
</dbReference>
<reference evidence="2" key="1">
    <citation type="submission" date="2018-05" db="EMBL/GenBank/DDBJ databases">
        <authorList>
            <person name="Lanie J.A."/>
            <person name="Ng W.-L."/>
            <person name="Kazmierczak K.M."/>
            <person name="Andrzejewski T.M."/>
            <person name="Davidsen T.M."/>
            <person name="Wayne K.J."/>
            <person name="Tettelin H."/>
            <person name="Glass J.I."/>
            <person name="Rusch D."/>
            <person name="Podicherti R."/>
            <person name="Tsui H.-C.T."/>
            <person name="Winkler M.E."/>
        </authorList>
    </citation>
    <scope>NUCLEOTIDE SEQUENCE</scope>
</reference>
<dbReference type="Pfam" id="PF04321">
    <property type="entry name" value="RmlD_sub_bind"/>
    <property type="match status" value="1"/>
</dbReference>
<dbReference type="InterPro" id="IPR036291">
    <property type="entry name" value="NAD(P)-bd_dom_sf"/>
</dbReference>
<proteinExistence type="predicted"/>
<dbReference type="SUPFAM" id="SSF51735">
    <property type="entry name" value="NAD(P)-binding Rossmann-fold domains"/>
    <property type="match status" value="1"/>
</dbReference>
<dbReference type="EMBL" id="UINC01134858">
    <property type="protein sequence ID" value="SVD18657.1"/>
    <property type="molecule type" value="Genomic_DNA"/>
</dbReference>
<dbReference type="AlphaFoldDB" id="A0A382TAY6"/>
<dbReference type="PANTHER" id="PTHR43242">
    <property type="entry name" value="NAD(P)-BINDING ROSSMANN-FOLD SUPERFAMILY PROTEIN"/>
    <property type="match status" value="1"/>
</dbReference>
<protein>
    <recommendedName>
        <fullName evidence="1">RmlD-like substrate binding domain-containing protein</fullName>
    </recommendedName>
</protein>
<feature type="domain" description="RmlD-like substrate binding" evidence="1">
    <location>
        <begin position="4"/>
        <end position="234"/>
    </location>
</feature>
<sequence length="245" mass="28291">MEKRLLIIGGSGFIGQYLNKTEIQYDSISTFYSRPFSDGIYFDLEKTNLTELIEEYGFTHVLFLAGIVNFNEINRIPEEARYINIDCTINRIEEVINSGIVPVYFSSESVFSGKKGNYTENDKPNPIFEYAENKYSVEQYITNNTDNCFIFRLSKVFSSEKKPKSLVTGWLDQLERNEDINVAIDNIFCPIHIKDVITLVMSLIGIGKYGIYNICSSKPYSRSEMLDIIVEEYSKYFTYTGKINR</sequence>
<dbReference type="Gene3D" id="3.40.50.720">
    <property type="entry name" value="NAD(P)-binding Rossmann-like Domain"/>
    <property type="match status" value="1"/>
</dbReference>
<dbReference type="PANTHER" id="PTHR43242:SF1">
    <property type="entry name" value="NAD(P)-BINDING ROSSMANN-FOLD SUPERFAMILY PROTEIN"/>
    <property type="match status" value="1"/>
</dbReference>
<gene>
    <name evidence="2" type="ORF">METZ01_LOCUS371511</name>
</gene>
<evidence type="ECO:0000313" key="2">
    <source>
        <dbReference type="EMBL" id="SVD18657.1"/>
    </source>
</evidence>
<organism evidence="2">
    <name type="scientific">marine metagenome</name>
    <dbReference type="NCBI Taxonomy" id="408172"/>
    <lineage>
        <taxon>unclassified sequences</taxon>
        <taxon>metagenomes</taxon>
        <taxon>ecological metagenomes</taxon>
    </lineage>
</organism>
<evidence type="ECO:0000259" key="1">
    <source>
        <dbReference type="Pfam" id="PF04321"/>
    </source>
</evidence>